<dbReference type="AlphaFoldDB" id="A0A5N5L2D7"/>
<name>A0A5N5L2D7_PANHP</name>
<evidence type="ECO:0000313" key="2">
    <source>
        <dbReference type="Proteomes" id="UP000327468"/>
    </source>
</evidence>
<accession>A0A5N5L2D7</accession>
<reference evidence="1 2" key="1">
    <citation type="submission" date="2019-06" db="EMBL/GenBank/DDBJ databases">
        <title>A chromosome-scale genome assembly of the striped catfish, Pangasianodon hypophthalmus.</title>
        <authorList>
            <person name="Wen M."/>
            <person name="Zahm M."/>
            <person name="Roques C."/>
            <person name="Cabau C."/>
            <person name="Klopp C."/>
            <person name="Donnadieu C."/>
            <person name="Jouanno E."/>
            <person name="Avarre J.-C."/>
            <person name="Campet M."/>
            <person name="Ha T.T.T."/>
            <person name="Dugue R."/>
            <person name="Lampietro C."/>
            <person name="Louis A."/>
            <person name="Herpin A."/>
            <person name="Echchiki A."/>
            <person name="Berthelot C."/>
            <person name="Parey E."/>
            <person name="Roest-Crollius H."/>
            <person name="Braasch I."/>
            <person name="Postlethwait J."/>
            <person name="Bobe J."/>
            <person name="Montfort J."/>
            <person name="Bouchez O."/>
            <person name="Begum T."/>
            <person name="Schartl M."/>
            <person name="Guiguen Y."/>
        </authorList>
    </citation>
    <scope>NUCLEOTIDE SEQUENCE [LARGE SCALE GENOMIC DNA]</scope>
    <source>
        <strain evidence="1 2">Indonesia</strain>
        <tissue evidence="1">Blood</tissue>
    </source>
</reference>
<comment type="caution">
    <text evidence="1">The sequence shown here is derived from an EMBL/GenBank/DDBJ whole genome shotgun (WGS) entry which is preliminary data.</text>
</comment>
<gene>
    <name evidence="1" type="ORF">PHYPO_G00112560</name>
</gene>
<organism evidence="1 2">
    <name type="scientific">Pangasianodon hypophthalmus</name>
    <name type="common">Striped catfish</name>
    <name type="synonym">Helicophagus hypophthalmus</name>
    <dbReference type="NCBI Taxonomy" id="310915"/>
    <lineage>
        <taxon>Eukaryota</taxon>
        <taxon>Metazoa</taxon>
        <taxon>Chordata</taxon>
        <taxon>Craniata</taxon>
        <taxon>Vertebrata</taxon>
        <taxon>Euteleostomi</taxon>
        <taxon>Actinopterygii</taxon>
        <taxon>Neopterygii</taxon>
        <taxon>Teleostei</taxon>
        <taxon>Ostariophysi</taxon>
        <taxon>Siluriformes</taxon>
        <taxon>Pangasiidae</taxon>
        <taxon>Pangasianodon</taxon>
    </lineage>
</organism>
<evidence type="ECO:0000313" key="1">
    <source>
        <dbReference type="EMBL" id="KAB5536893.1"/>
    </source>
</evidence>
<proteinExistence type="predicted"/>
<dbReference type="EMBL" id="VFJC01000021">
    <property type="protein sequence ID" value="KAB5536893.1"/>
    <property type="molecule type" value="Genomic_DNA"/>
</dbReference>
<protein>
    <submittedName>
        <fullName evidence="1">Uncharacterized protein</fullName>
    </submittedName>
</protein>
<dbReference type="Proteomes" id="UP000327468">
    <property type="component" value="Chromosome 20"/>
</dbReference>
<sequence length="123" mass="13059">MGDCLLRALLTAAMCDYKPGVFSVFVFNVGLQTVPLAHLRNGMHLNTAQMDTSGQGLVLHLGLYPSSPTCEGAVTCSVTDGACFPSAGMRALHISPARRENGGSPIGLTALQIYYILKFLVVM</sequence>
<keyword evidence="2" id="KW-1185">Reference proteome</keyword>